<sequence length="186" mass="21545">MKYTFSIVIISTLIWATSCSPVRVFLEKNEVASVEDYQTFFVINQYYDKVAFESPVLEDNLQHRLTEGMKSFGFEQDMEKPDLIVRYNTNLTDRQKEVNSTPMMSPYYGMGMYNPWMMPYGFGNSGFRVENYDMGELVVDFIDTKQDKVVLRISAVGEITKPQQKSKNLQTSVDKILKEFSKKIAT</sequence>
<evidence type="ECO:0000313" key="2">
    <source>
        <dbReference type="EMBL" id="MDN3690279.1"/>
    </source>
</evidence>
<evidence type="ECO:0000313" key="3">
    <source>
        <dbReference type="Proteomes" id="UP001236663"/>
    </source>
</evidence>
<organism evidence="2 3">
    <name type="scientific">Cyclobacterium jeungdonense</name>
    <dbReference type="NCBI Taxonomy" id="708087"/>
    <lineage>
        <taxon>Bacteria</taxon>
        <taxon>Pseudomonadati</taxon>
        <taxon>Bacteroidota</taxon>
        <taxon>Cytophagia</taxon>
        <taxon>Cytophagales</taxon>
        <taxon>Cyclobacteriaceae</taxon>
        <taxon>Cyclobacterium</taxon>
    </lineage>
</organism>
<dbReference type="EMBL" id="JAUFQS010000047">
    <property type="protein sequence ID" value="MDN3690279.1"/>
    <property type="molecule type" value="Genomic_DNA"/>
</dbReference>
<reference evidence="3" key="1">
    <citation type="journal article" date="2019" name="Int. J. Syst. Evol. Microbiol.">
        <title>The Global Catalogue of Microorganisms (GCM) 10K type strain sequencing project: providing services to taxonomists for standard genome sequencing and annotation.</title>
        <authorList>
            <consortium name="The Broad Institute Genomics Platform"/>
            <consortium name="The Broad Institute Genome Sequencing Center for Infectious Disease"/>
            <person name="Wu L."/>
            <person name="Ma J."/>
        </authorList>
    </citation>
    <scope>NUCLEOTIDE SEQUENCE [LARGE SCALE GENOMIC DNA]</scope>
    <source>
        <strain evidence="3">CECT 7706</strain>
    </source>
</reference>
<evidence type="ECO:0000259" key="1">
    <source>
        <dbReference type="Pfam" id="PF13590"/>
    </source>
</evidence>
<keyword evidence="3" id="KW-1185">Reference proteome</keyword>
<dbReference type="RefSeq" id="WP_163383220.1">
    <property type="nucleotide sequence ID" value="NZ_JAUFQS010000047.1"/>
</dbReference>
<name>A0ABT8CBT8_9BACT</name>
<protein>
    <submittedName>
        <fullName evidence="2">DUF4136 domain-containing protein</fullName>
    </submittedName>
</protein>
<gene>
    <name evidence="2" type="ORF">QWZ15_20825</name>
</gene>
<comment type="caution">
    <text evidence="2">The sequence shown here is derived from an EMBL/GenBank/DDBJ whole genome shotgun (WGS) entry which is preliminary data.</text>
</comment>
<feature type="domain" description="DUF4136" evidence="1">
    <location>
        <begin position="32"/>
        <end position="180"/>
    </location>
</feature>
<accession>A0ABT8CBT8</accession>
<dbReference type="Gene3D" id="3.30.160.670">
    <property type="match status" value="1"/>
</dbReference>
<proteinExistence type="predicted"/>
<dbReference type="PROSITE" id="PS51257">
    <property type="entry name" value="PROKAR_LIPOPROTEIN"/>
    <property type="match status" value="1"/>
</dbReference>
<dbReference type="Pfam" id="PF13590">
    <property type="entry name" value="DUF4136"/>
    <property type="match status" value="1"/>
</dbReference>
<dbReference type="Proteomes" id="UP001236663">
    <property type="component" value="Unassembled WGS sequence"/>
</dbReference>
<dbReference type="InterPro" id="IPR025411">
    <property type="entry name" value="DUF4136"/>
</dbReference>